<proteinExistence type="predicted"/>
<dbReference type="OrthoDB" id="9782160at2"/>
<name>A0A161LYE3_9ACTN</name>
<sequence length="449" mass="46417">MKAVVVGAGVAGAASAIALRRAGAEVTVIEAYEDPAGEVGSYLSLASNGLRALDALGCAEAVAGRGFEVPRQRMWGASGRLLGDVPRGRRSGDPRNSVTLMRGHLVEELRAAALRAGAEIVTGRRFEPEGVLVESVSAGGSSAGTASAGGALAGKAPRKGSPAGKAPGKGSPAGGPLTEGVFEGADLVVGADGIWSAVRRALDPAAPVPRYGGLYGISGVSEGVPRSAATEPGTFNMTFARNGAFVHIVRPDGTIWWSAQVADAREPSDIGLERLAELYRSERVPLEIMRATTGLHRLVLHHVLAEVPLWQDGRTVLVGDAAHPVGAGQGASMAIEDAVVLGRALREEIRTGREGRAGRGAEGRGSGSGSGSGGGARAGVVAAALARYDRERRVRLTKMARAASANRDAKTAGPVGRRMNELVMPLVLRYFYERATGWLYAEDLSRALD</sequence>
<dbReference type="Pfam" id="PF13450">
    <property type="entry name" value="NAD_binding_8"/>
    <property type="match status" value="1"/>
</dbReference>
<dbReference type="STRING" id="161355.PS9374_06527"/>
<dbReference type="GO" id="GO:0071949">
    <property type="term" value="F:FAD binding"/>
    <property type="evidence" value="ECO:0007669"/>
    <property type="project" value="InterPro"/>
</dbReference>
<evidence type="ECO:0000256" key="1">
    <source>
        <dbReference type="ARBA" id="ARBA00023002"/>
    </source>
</evidence>
<dbReference type="PANTHER" id="PTHR13789:SF309">
    <property type="entry name" value="PUTATIVE (AFU_ORTHOLOGUE AFUA_6G14510)-RELATED"/>
    <property type="match status" value="1"/>
</dbReference>
<feature type="region of interest" description="Disordered" evidence="3">
    <location>
        <begin position="351"/>
        <end position="376"/>
    </location>
</feature>
<gene>
    <name evidence="5" type="ORF">PS9374_06527</name>
</gene>
<dbReference type="Gene3D" id="3.50.50.60">
    <property type="entry name" value="FAD/NAD(P)-binding domain"/>
    <property type="match status" value="2"/>
</dbReference>
<dbReference type="InterPro" id="IPR036188">
    <property type="entry name" value="FAD/NAD-bd_sf"/>
</dbReference>
<dbReference type="EMBL" id="BDCX01000019">
    <property type="protein sequence ID" value="GAT70839.1"/>
    <property type="molecule type" value="Genomic_DNA"/>
</dbReference>
<feature type="domain" description="FAD-binding" evidence="4">
    <location>
        <begin position="185"/>
        <end position="353"/>
    </location>
</feature>
<feature type="compositionally biased region" description="Gly residues" evidence="3">
    <location>
        <begin position="363"/>
        <end position="376"/>
    </location>
</feature>
<dbReference type="Gene3D" id="3.30.9.30">
    <property type="match status" value="1"/>
</dbReference>
<keyword evidence="1" id="KW-0560">Oxidoreductase</keyword>
<comment type="caution">
    <text evidence="5">The sequence shown here is derived from an EMBL/GenBank/DDBJ whole genome shotgun (WGS) entry which is preliminary data.</text>
</comment>
<dbReference type="InterPro" id="IPR002938">
    <property type="entry name" value="FAD-bd"/>
</dbReference>
<evidence type="ECO:0000256" key="2">
    <source>
        <dbReference type="ARBA" id="ARBA00023033"/>
    </source>
</evidence>
<feature type="compositionally biased region" description="Low complexity" evidence="3">
    <location>
        <begin position="138"/>
        <end position="176"/>
    </location>
</feature>
<feature type="compositionally biased region" description="Basic and acidic residues" evidence="3">
    <location>
        <begin position="351"/>
        <end position="362"/>
    </location>
</feature>
<dbReference type="PANTHER" id="PTHR13789">
    <property type="entry name" value="MONOOXYGENASE"/>
    <property type="match status" value="1"/>
</dbReference>
<reference evidence="5 6" key="1">
    <citation type="journal article" date="2016" name="Genome Announc.">
        <title>Draft Genome Sequence of Planomonospora sphaerica JCM9374, a Rare Actinomycete.</title>
        <authorList>
            <person name="Dohra H."/>
            <person name="Suzuki T."/>
            <person name="Inoue Y."/>
            <person name="Kodani S."/>
        </authorList>
    </citation>
    <scope>NUCLEOTIDE SEQUENCE [LARGE SCALE GENOMIC DNA]</scope>
    <source>
        <strain evidence="5 6">JCM 9374</strain>
    </source>
</reference>
<dbReference type="GO" id="GO:0004497">
    <property type="term" value="F:monooxygenase activity"/>
    <property type="evidence" value="ECO:0007669"/>
    <property type="project" value="UniProtKB-KW"/>
</dbReference>
<dbReference type="AlphaFoldDB" id="A0A161LYE3"/>
<dbReference type="SUPFAM" id="SSF51905">
    <property type="entry name" value="FAD/NAD(P)-binding domain"/>
    <property type="match status" value="1"/>
</dbReference>
<organism evidence="5 6">
    <name type="scientific">Planomonospora sphaerica</name>
    <dbReference type="NCBI Taxonomy" id="161355"/>
    <lineage>
        <taxon>Bacteria</taxon>
        <taxon>Bacillati</taxon>
        <taxon>Actinomycetota</taxon>
        <taxon>Actinomycetes</taxon>
        <taxon>Streptosporangiales</taxon>
        <taxon>Streptosporangiaceae</taxon>
        <taxon>Planomonospora</taxon>
    </lineage>
</organism>
<feature type="region of interest" description="Disordered" evidence="3">
    <location>
        <begin position="138"/>
        <end position="177"/>
    </location>
</feature>
<accession>A0A161LYE3</accession>
<dbReference type="Pfam" id="PF01494">
    <property type="entry name" value="FAD_binding_3"/>
    <property type="match status" value="1"/>
</dbReference>
<dbReference type="Proteomes" id="UP000077701">
    <property type="component" value="Unassembled WGS sequence"/>
</dbReference>
<evidence type="ECO:0000313" key="5">
    <source>
        <dbReference type="EMBL" id="GAT70839.1"/>
    </source>
</evidence>
<evidence type="ECO:0000256" key="3">
    <source>
        <dbReference type="SAM" id="MobiDB-lite"/>
    </source>
</evidence>
<protein>
    <submittedName>
        <fullName evidence="5">Salicylate 1-monooxygenase</fullName>
    </submittedName>
</protein>
<keyword evidence="6" id="KW-1185">Reference proteome</keyword>
<evidence type="ECO:0000313" key="6">
    <source>
        <dbReference type="Proteomes" id="UP000077701"/>
    </source>
</evidence>
<reference evidence="6" key="2">
    <citation type="submission" date="2016-04" db="EMBL/GenBank/DDBJ databases">
        <title>Planomonospora sphaerica JCM9374 whole genome shotgun sequence.</title>
        <authorList>
            <person name="Suzuki T."/>
            <person name="Dohra H."/>
            <person name="Kodani S."/>
        </authorList>
    </citation>
    <scope>NUCLEOTIDE SEQUENCE [LARGE SCALE GENOMIC DNA]</scope>
    <source>
        <strain evidence="6">JCM 9374</strain>
    </source>
</reference>
<dbReference type="RefSeq" id="WP_068903429.1">
    <property type="nucleotide sequence ID" value="NZ_BDCX01000019.1"/>
</dbReference>
<dbReference type="InterPro" id="IPR050493">
    <property type="entry name" value="FAD-dep_Monooxygenase_BioMet"/>
</dbReference>
<keyword evidence="2 5" id="KW-0503">Monooxygenase</keyword>
<dbReference type="PRINTS" id="PR00420">
    <property type="entry name" value="RNGMNOXGNASE"/>
</dbReference>
<evidence type="ECO:0000259" key="4">
    <source>
        <dbReference type="Pfam" id="PF01494"/>
    </source>
</evidence>